<evidence type="ECO:0000256" key="5">
    <source>
        <dbReference type="ARBA" id="ARBA00023136"/>
    </source>
</evidence>
<evidence type="ECO:0000256" key="3">
    <source>
        <dbReference type="ARBA" id="ARBA00022452"/>
    </source>
</evidence>
<evidence type="ECO:0000259" key="7">
    <source>
        <dbReference type="Pfam" id="PF25183"/>
    </source>
</evidence>
<accession>A0A4Q0SYT3</accession>
<evidence type="ECO:0000256" key="2">
    <source>
        <dbReference type="ARBA" id="ARBA00022448"/>
    </source>
</evidence>
<proteinExistence type="predicted"/>
<comment type="subcellular location">
    <subcellularLocation>
        <location evidence="1">Cell outer membrane</location>
        <topology evidence="1">Multi-pass membrane protein</topology>
    </subcellularLocation>
</comment>
<dbReference type="InterPro" id="IPR039426">
    <property type="entry name" value="TonB-dep_rcpt-like"/>
</dbReference>
<dbReference type="InterPro" id="IPR057601">
    <property type="entry name" value="Oar-like_b-barrel"/>
</dbReference>
<evidence type="ECO:0000256" key="4">
    <source>
        <dbReference type="ARBA" id="ARBA00022692"/>
    </source>
</evidence>
<dbReference type="EMBL" id="RDSM01000005">
    <property type="protein sequence ID" value="RXH54206.1"/>
    <property type="molecule type" value="Genomic_DNA"/>
</dbReference>
<keyword evidence="6" id="KW-0998">Cell outer membrane</keyword>
<keyword evidence="5" id="KW-0472">Membrane</keyword>
<keyword evidence="2" id="KW-0813">Transport</keyword>
<dbReference type="GO" id="GO:0015344">
    <property type="term" value="F:siderophore uptake transmembrane transporter activity"/>
    <property type="evidence" value="ECO:0007669"/>
    <property type="project" value="TreeGrafter"/>
</dbReference>
<sequence>MIRLSLQSAQTTIDVRATRPVANIESSTIGGLVDGEAITSLPLASRNYTQILGLSPGVIADLPTVTTLGNGTQNVAAQGATPLSNNIQFNGIDANNILENSAAGAQNYETGTAIPAPDSIEEFRVQTANYDAGYGRGSGANIDIVSRTGGNQLHGDVWEFVRNNIFNANDFFSKLHGQPRADLKQNQFGAAVGGKLLRDRDFFFVAYQGTRQVNGLGTSRTATLPLLTSDRSATALGAQFCPATHLDGQGQAALGYQTNAGGTQVTCDGSNISPVALALLNAKLPNGQFAVPAPQIPLVATGPNASDQLPVGTSTFHPPAYYNEDQYSANLDETLTARNTLSQRFFYANGTTTLPFSPNGANVPGWGTDASSKNLLFSLADTHIASPSLTNIARFGYTRYEGLAAAENPLSATSLGIGTPTGPAVAGANMPSISVGGFTVGDGGTPSEWSVTDTFLGQDTVALTKGRNNARFGVEVKYHQVSEDQPQQVDGNLMIASLPDFLLGQSAAQNNSPLGLSNVSLSISGGGIFRRDERYRDLAAFAQDDFKLTPRLTLNVGLRYEIFGAPSDVHGRLTNFDPTQALQGVLPDSGVLNGFSVASNFPGDVPAGVTRTSYSSYYKTPHGDVSPRFGFVWQATQTPVIVVRGGAGLYYDRHSGNLPEAMLGQLPFAISQFNSGAPNGPATLQNPFVPLTPSASSFPIFQPLVNFGFPFIEGINPNIKDGRTAEYNFNIQYEAGRSTLVQVGYVGTRSDHRSGQLEFDQALLASPGNPVNGQTVNTSDNAFLRMPFQGLSPGSLLTDSVFEANFNALEASILRRLSHGLEFQVSYTWSKNLDEVNGEGGTDTFELQLPTNDQFHLRQSSYGLANDDRAQRLVINAVWNTPHVHTGPAALRHIANDWQFSGIALIQSGAALSVFDGNAGSVYSLLGGEVRAQVVPHASPSTKGSLFDRVVSGRYLDATAFQRAPQAPNSSSIADEDFGNSGVGLVRGPGQHNLDFAVERIFPLREQLKLSFRSEFFNLTNTPQFGNPNNNLGYGNPLQPAVASQSFGLILGEQGGPHPRIIQLAAKLRF</sequence>
<name>A0A4Q0SYT3_9BACT</name>
<gene>
    <name evidence="8" type="ORF">GRAN_4857</name>
</gene>
<dbReference type="SUPFAM" id="SSF56935">
    <property type="entry name" value="Porins"/>
    <property type="match status" value="1"/>
</dbReference>
<dbReference type="InterPro" id="IPR036942">
    <property type="entry name" value="Beta-barrel_TonB_sf"/>
</dbReference>
<keyword evidence="9" id="KW-1185">Reference proteome</keyword>
<evidence type="ECO:0000256" key="6">
    <source>
        <dbReference type="ARBA" id="ARBA00023237"/>
    </source>
</evidence>
<keyword evidence="4" id="KW-0812">Transmembrane</keyword>
<organism evidence="8 9">
    <name type="scientific">Granulicella sibirica</name>
    <dbReference type="NCBI Taxonomy" id="2479048"/>
    <lineage>
        <taxon>Bacteria</taxon>
        <taxon>Pseudomonadati</taxon>
        <taxon>Acidobacteriota</taxon>
        <taxon>Terriglobia</taxon>
        <taxon>Terriglobales</taxon>
        <taxon>Acidobacteriaceae</taxon>
        <taxon>Granulicella</taxon>
    </lineage>
</organism>
<dbReference type="GO" id="GO:0009279">
    <property type="term" value="C:cell outer membrane"/>
    <property type="evidence" value="ECO:0007669"/>
    <property type="project" value="UniProtKB-SubCell"/>
</dbReference>
<dbReference type="Proteomes" id="UP000289437">
    <property type="component" value="Unassembled WGS sequence"/>
</dbReference>
<dbReference type="PANTHER" id="PTHR30069:SF46">
    <property type="entry name" value="OAR PROTEIN"/>
    <property type="match status" value="1"/>
</dbReference>
<dbReference type="Gene3D" id="2.40.170.20">
    <property type="entry name" value="TonB-dependent receptor, beta-barrel domain"/>
    <property type="match status" value="1"/>
</dbReference>
<reference evidence="9" key="2">
    <citation type="submission" date="2019-02" db="EMBL/GenBank/DDBJ databases">
        <title>Granulicella sibirica sp. nov., a psychrotolerant acidobacterium isolated from an organic soil layer in forested tundra, West Siberia.</title>
        <authorList>
            <person name="Oshkin I.Y."/>
            <person name="Kulichevskaya I.S."/>
            <person name="Rijpstra W.I.C."/>
            <person name="Sinninghe Damste J.S."/>
            <person name="Rakitin A.L."/>
            <person name="Ravin N.V."/>
            <person name="Dedysh S.N."/>
        </authorList>
    </citation>
    <scope>NUCLEOTIDE SEQUENCE [LARGE SCALE GENOMIC DNA]</scope>
    <source>
        <strain evidence="9">AF10</strain>
    </source>
</reference>
<dbReference type="AlphaFoldDB" id="A0A4Q0SYT3"/>
<dbReference type="GO" id="GO:0044718">
    <property type="term" value="P:siderophore transmembrane transport"/>
    <property type="evidence" value="ECO:0007669"/>
    <property type="project" value="TreeGrafter"/>
</dbReference>
<comment type="caution">
    <text evidence="8">The sequence shown here is derived from an EMBL/GenBank/DDBJ whole genome shotgun (WGS) entry which is preliminary data.</text>
</comment>
<feature type="domain" description="TonB-dependent transporter Oar-like beta-barrel" evidence="7">
    <location>
        <begin position="145"/>
        <end position="1063"/>
    </location>
</feature>
<evidence type="ECO:0000313" key="8">
    <source>
        <dbReference type="EMBL" id="RXH54206.1"/>
    </source>
</evidence>
<dbReference type="PANTHER" id="PTHR30069">
    <property type="entry name" value="TONB-DEPENDENT OUTER MEMBRANE RECEPTOR"/>
    <property type="match status" value="1"/>
</dbReference>
<evidence type="ECO:0000313" key="9">
    <source>
        <dbReference type="Proteomes" id="UP000289437"/>
    </source>
</evidence>
<evidence type="ECO:0000256" key="1">
    <source>
        <dbReference type="ARBA" id="ARBA00004571"/>
    </source>
</evidence>
<reference evidence="8 9" key="1">
    <citation type="submission" date="2018-11" db="EMBL/GenBank/DDBJ databases">
        <authorList>
            <person name="Mardanov A.V."/>
            <person name="Ravin N.V."/>
            <person name="Dedysh S.N."/>
        </authorList>
    </citation>
    <scope>NUCLEOTIDE SEQUENCE [LARGE SCALE GENOMIC DNA]</scope>
    <source>
        <strain evidence="8 9">AF10</strain>
    </source>
</reference>
<dbReference type="Pfam" id="PF25183">
    <property type="entry name" value="OMP_b-brl_4"/>
    <property type="match status" value="1"/>
</dbReference>
<keyword evidence="3" id="KW-1134">Transmembrane beta strand</keyword>
<protein>
    <submittedName>
        <fullName evidence="8">Oar protein</fullName>
    </submittedName>
</protein>